<reference evidence="2 3" key="1">
    <citation type="submission" date="2008-07" db="EMBL/GenBank/DDBJ databases">
        <authorList>
            <person name="Tandeau de Marsac N."/>
            <person name="Ferriera S."/>
            <person name="Johnson J."/>
            <person name="Kravitz S."/>
            <person name="Beeson K."/>
            <person name="Sutton G."/>
            <person name="Rogers Y.-H."/>
            <person name="Friedman R."/>
            <person name="Frazier M."/>
            <person name="Venter J.C."/>
        </authorList>
    </citation>
    <scope>NUCLEOTIDE SEQUENCE [LARGE SCALE GENOMIC DNA]</scope>
    <source>
        <strain evidence="2 3">PCC 7420</strain>
    </source>
</reference>
<dbReference type="InterPro" id="IPR014555">
    <property type="entry name" value="RecF-like"/>
</dbReference>
<organism evidence="2 3">
    <name type="scientific">Coleofasciculus chthonoplastes PCC 7420</name>
    <dbReference type="NCBI Taxonomy" id="118168"/>
    <lineage>
        <taxon>Bacteria</taxon>
        <taxon>Bacillati</taxon>
        <taxon>Cyanobacteriota</taxon>
        <taxon>Cyanophyceae</taxon>
        <taxon>Coleofasciculales</taxon>
        <taxon>Coleofasciculaceae</taxon>
        <taxon>Coleofasciculus</taxon>
    </lineage>
</organism>
<accession>B4VIU7</accession>
<feature type="domain" description="ATPase AAA-type core" evidence="1">
    <location>
        <begin position="26"/>
        <end position="322"/>
    </location>
</feature>
<proteinExistence type="predicted"/>
<name>B4VIU7_9CYAN</name>
<dbReference type="EMBL" id="DS989842">
    <property type="protein sequence ID" value="EDX78044.1"/>
    <property type="molecule type" value="Genomic_DNA"/>
</dbReference>
<dbReference type="CDD" id="cd00267">
    <property type="entry name" value="ABC_ATPase"/>
    <property type="match status" value="1"/>
</dbReference>
<dbReference type="PANTHER" id="PTHR43581">
    <property type="entry name" value="ATP/GTP PHOSPHATASE"/>
    <property type="match status" value="1"/>
</dbReference>
<dbReference type="Gene3D" id="3.40.50.300">
    <property type="entry name" value="P-loop containing nucleotide triphosphate hydrolases"/>
    <property type="match status" value="1"/>
</dbReference>
<dbReference type="STRING" id="118168.MC7420_7782"/>
<dbReference type="eggNOG" id="COG4637">
    <property type="taxonomic scope" value="Bacteria"/>
</dbReference>
<dbReference type="SUPFAM" id="SSF52540">
    <property type="entry name" value="P-loop containing nucleoside triphosphate hydrolases"/>
    <property type="match status" value="1"/>
</dbReference>
<dbReference type="Pfam" id="PF13304">
    <property type="entry name" value="AAA_21"/>
    <property type="match status" value="1"/>
</dbReference>
<dbReference type="InterPro" id="IPR027417">
    <property type="entry name" value="P-loop_NTPase"/>
</dbReference>
<evidence type="ECO:0000313" key="3">
    <source>
        <dbReference type="Proteomes" id="UP000003835"/>
    </source>
</evidence>
<keyword evidence="3" id="KW-1185">Reference proteome</keyword>
<protein>
    <submittedName>
        <fullName evidence="2">RecF/RecN/SMC N terminal domain, putative</fullName>
    </submittedName>
</protein>
<dbReference type="GO" id="GO:0016887">
    <property type="term" value="F:ATP hydrolysis activity"/>
    <property type="evidence" value="ECO:0007669"/>
    <property type="project" value="InterPro"/>
</dbReference>
<dbReference type="OrthoDB" id="9784297at2"/>
<evidence type="ECO:0000259" key="1">
    <source>
        <dbReference type="Pfam" id="PF13304"/>
    </source>
</evidence>
<dbReference type="HOGENOM" id="CLU_035814_2_0_3"/>
<gene>
    <name evidence="2" type="ORF">MC7420_7782</name>
</gene>
<dbReference type="Proteomes" id="UP000003835">
    <property type="component" value="Unassembled WGS sequence"/>
</dbReference>
<dbReference type="InterPro" id="IPR051396">
    <property type="entry name" value="Bact_Antivir_Def_Nuclease"/>
</dbReference>
<dbReference type="InterPro" id="IPR003959">
    <property type="entry name" value="ATPase_AAA_core"/>
</dbReference>
<dbReference type="AlphaFoldDB" id="B4VIU7"/>
<evidence type="ECO:0000313" key="2">
    <source>
        <dbReference type="EMBL" id="EDX78044.1"/>
    </source>
</evidence>
<dbReference type="PIRSF" id="PIRSF029347">
    <property type="entry name" value="RecF"/>
    <property type="match status" value="1"/>
</dbReference>
<dbReference type="PANTHER" id="PTHR43581:SF4">
    <property type="entry name" value="ATP_GTP PHOSPHATASE"/>
    <property type="match status" value="1"/>
</dbReference>
<dbReference type="GO" id="GO:0005524">
    <property type="term" value="F:ATP binding"/>
    <property type="evidence" value="ECO:0007669"/>
    <property type="project" value="InterPro"/>
</dbReference>
<sequence>MDMRISHLRVDNFKSLVDFDLPLAKFNCLVGLNGSGKSTVLQFFYFLSQQVKGELDDWLKKRQWEASDINSKLTRKNNIYFEACLLHNEGFEIKWSASFNRTTLRCTAERIDWNNNLILKVEDGKYNIWALTKQERENKLSGTITFDYQGSLLSQIKESQLTRQTLEIKKFFEEINALDLLAPELLRQRTREATNSLGLGGERLSAFLYEIGAAKRDDIRQTITEIYPTIKQIDVERLRYGWKKIIIEEKFQNNLLKTEARHVADGFLRMLAILAQLSKEQSFLLLDEIENGINPELIEFVVDSLVQSPPQVLVTTHSPMILNYLEDDIAIAGVIYLYKTPNGSTQAVRLFDIPSMREKLTVMAPGEVYEDTLLTQLDQEINNLKQTN</sequence>